<protein>
    <recommendedName>
        <fullName evidence="3">DUF2935 domain-containing protein</fullName>
    </recommendedName>
</protein>
<evidence type="ECO:0000313" key="2">
    <source>
        <dbReference type="Proteomes" id="UP000215509"/>
    </source>
</evidence>
<dbReference type="SUPFAM" id="SSF158430">
    <property type="entry name" value="Bacillus cereus metalloprotein-like"/>
    <property type="match status" value="2"/>
</dbReference>
<dbReference type="RefSeq" id="WP_094017325.1">
    <property type="nucleotide sequence ID" value="NZ_NMQW01000037.1"/>
</dbReference>
<gene>
    <name evidence="1" type="ORF">CF651_23505</name>
</gene>
<name>A0A229UKI2_9BACL</name>
<dbReference type="InterPro" id="IPR021328">
    <property type="entry name" value="CotB-like"/>
</dbReference>
<dbReference type="Proteomes" id="UP000215509">
    <property type="component" value="Unassembled WGS sequence"/>
</dbReference>
<evidence type="ECO:0000313" key="1">
    <source>
        <dbReference type="EMBL" id="OXM83881.1"/>
    </source>
</evidence>
<evidence type="ECO:0008006" key="3">
    <source>
        <dbReference type="Google" id="ProtNLM"/>
    </source>
</evidence>
<proteinExistence type="predicted"/>
<dbReference type="EMBL" id="NMQW01000037">
    <property type="protein sequence ID" value="OXM83881.1"/>
    <property type="molecule type" value="Genomic_DNA"/>
</dbReference>
<dbReference type="Pfam" id="PF11155">
    <property type="entry name" value="DUF2935"/>
    <property type="match status" value="2"/>
</dbReference>
<dbReference type="OrthoDB" id="1633927at2"/>
<sequence>MNQGAQFEHRFWLQILGDHSRFIWSTLSPKEDRAIQIAHQFIQSFDSLLELARKSLTDEELMSLNQQALSLTIQLRSFKLDLLKQMLTRNVSIGLTPTFINHMVNELEEYLRIVNELAAGRPVPHFDAIHHDLLWLSDASGHAASIASDLDMVEKRLMEKSQMFEVHFQQFYIKSIEMAGYMRTQLSDFPAFRKFHKDIDIEMKLFVAFLQEIEDLELSVEVLDRISPLIPDHMMREECYYLTKLAGLGMVPNPNCDPTKPRVES</sequence>
<dbReference type="Gene3D" id="1.20.1260.120">
    <property type="entry name" value="Protein of unknown function DUF2935"/>
    <property type="match status" value="1"/>
</dbReference>
<dbReference type="AlphaFoldDB" id="A0A229UKI2"/>
<keyword evidence="2" id="KW-1185">Reference proteome</keyword>
<reference evidence="1 2" key="1">
    <citation type="submission" date="2017-07" db="EMBL/GenBank/DDBJ databases">
        <title>Genome sequencing and assembly of Paenibacillus rigui.</title>
        <authorList>
            <person name="Mayilraj S."/>
        </authorList>
    </citation>
    <scope>NUCLEOTIDE SEQUENCE [LARGE SCALE GENOMIC DNA]</scope>
    <source>
        <strain evidence="1 2">JCM 16352</strain>
    </source>
</reference>
<accession>A0A229UKI2</accession>
<comment type="caution">
    <text evidence="1">The sequence shown here is derived from an EMBL/GenBank/DDBJ whole genome shotgun (WGS) entry which is preliminary data.</text>
</comment>
<organism evidence="1 2">
    <name type="scientific">Paenibacillus rigui</name>
    <dbReference type="NCBI Taxonomy" id="554312"/>
    <lineage>
        <taxon>Bacteria</taxon>
        <taxon>Bacillati</taxon>
        <taxon>Bacillota</taxon>
        <taxon>Bacilli</taxon>
        <taxon>Bacillales</taxon>
        <taxon>Paenibacillaceae</taxon>
        <taxon>Paenibacillus</taxon>
    </lineage>
</organism>